<dbReference type="EMBL" id="CAUYUJ010008779">
    <property type="protein sequence ID" value="CAK0824922.1"/>
    <property type="molecule type" value="Genomic_DNA"/>
</dbReference>
<dbReference type="InterPro" id="IPR011527">
    <property type="entry name" value="ABC1_TM_dom"/>
</dbReference>
<dbReference type="InterPro" id="IPR003439">
    <property type="entry name" value="ABC_transporter-like_ATP-bd"/>
</dbReference>
<dbReference type="SUPFAM" id="SSF90123">
    <property type="entry name" value="ABC transporter transmembrane region"/>
    <property type="match status" value="1"/>
</dbReference>
<dbReference type="InterPro" id="IPR027417">
    <property type="entry name" value="P-loop_NTPase"/>
</dbReference>
<dbReference type="Gene3D" id="3.40.50.300">
    <property type="entry name" value="P-loop containing nucleotide triphosphate hydrolases"/>
    <property type="match status" value="2"/>
</dbReference>
<dbReference type="CDD" id="cd03250">
    <property type="entry name" value="ABCC_MRP_domain1"/>
    <property type="match status" value="1"/>
</dbReference>
<evidence type="ECO:0000256" key="8">
    <source>
        <dbReference type="ARBA" id="ARBA00023136"/>
    </source>
</evidence>
<dbReference type="InterPro" id="IPR017871">
    <property type="entry name" value="ABC_transporter-like_CS"/>
</dbReference>
<evidence type="ECO:0000256" key="5">
    <source>
        <dbReference type="ARBA" id="ARBA00022741"/>
    </source>
</evidence>
<evidence type="ECO:0000256" key="10">
    <source>
        <dbReference type="SAM" id="Phobius"/>
    </source>
</evidence>
<feature type="transmembrane region" description="Helical" evidence="10">
    <location>
        <begin position="584"/>
        <end position="608"/>
    </location>
</feature>
<dbReference type="InterPro" id="IPR003593">
    <property type="entry name" value="AAA+_ATPase"/>
</dbReference>
<evidence type="ECO:0000313" key="14">
    <source>
        <dbReference type="Proteomes" id="UP001189429"/>
    </source>
</evidence>
<evidence type="ECO:0000256" key="4">
    <source>
        <dbReference type="ARBA" id="ARBA00022692"/>
    </source>
</evidence>
<sequence length="1123" mass="123309">MLCSHQYCRMFNFMQLGISFIPTMMRMVRELGVSMSRVKRLLIMPEDRVVGNDGGLPTGTVSCIDADFSWPEKAVASEGNVFFENPEKGKKGSAKGKEQGKDKGKDKNKEKDKDKDKDFEGKGKEGKDKEKDKDGKGKGMDGEAKGKEKSKSKSGGKGKDKAKGPTALVKRLELAPPTLRGVSLQVSPGEMIAVCGRVGSGKSTWAGGLAGLVTNTRGDVHVSGHTAYVTQLPQILNATIQENILFGSEMDWERYNQVLNVCSLRSDMKQFKAGDRTEIGERGITISGGQKQRIAIARAAYSRADVIIFDDPLSAMDAHVGKEVFEACFMKFLSDRTRVFFTNQLQFCTDVNRIYVLEDGALTESGTYQELYEKKPPGPFAVLLESVCGQNEGLYEISEKPQEEESETSFKPPPPEEDLEGPEGEMMQREYKSGGRIGIDDFMVISKAANSTFLGVAWIGSSLILMPASAYVVSLCLALWTNATVTAAPGTQVNDTFYTAIYVGSAVWIAVLSGINAMLRVEFFHKSSRELHRAMLATTLRQSMLWFDTTPVGRILNRFGGDVMSLDMFLPQLAGMWSRSFGTVLMVVVTAGITAPPVLVCSLSLLYVSKLIFQYYGCITLELQRLQMLAMTPLLASQSGFLCSLDSIQVYNRVDIFLHRFYRMQTEFILTTYWSFCLDRCLQVTVTALGVSFFIGITSAMLLALAQYETFFSGFVNAGSAAVCLTFTTTLAAMAPSAIFMTAKMETMVGRCQRLAEWKDLPTEHSHQQAFEPLPDAWPAEGTLRLENVEMRYQEGLPLALKGVSLDVRAGMKVGIVGRTGSGKSSTVLTCFRMELMAINTISDAGRWSGVASASFDAFLRKLGADGTEHVRLLVAMTDEHEARVDGEQEFDQARKQQQAAAEKSLSDALAVAQTAATAAQAAQAAASSHATAPQAKLGGAEFETVIKQTWKGSIQPLSRRRLRGLLGKRLLQDSWLFTGTVRSNLDMRNEHSDEELWEVIKQAKLENVAKGWWLGLDHEVQEKGSNLSAGTCQLLCLARVLLKRPKLLFLDEATASVDIETDKMVQETIRSPGVLPSDCSIVTVAHRLHTVIDYDKVVVLSHGKALGRKENRMRSRAGLGQG</sequence>
<dbReference type="InterPro" id="IPR044726">
    <property type="entry name" value="ABCC_6TM_D2"/>
</dbReference>
<proteinExistence type="inferred from homology"/>
<comment type="caution">
    <text evidence="13">The sequence shown here is derived from an EMBL/GenBank/DDBJ whole genome shotgun (WGS) entry which is preliminary data.</text>
</comment>
<keyword evidence="14" id="KW-1185">Reference proteome</keyword>
<evidence type="ECO:0000256" key="2">
    <source>
        <dbReference type="ARBA" id="ARBA00009726"/>
    </source>
</evidence>
<keyword evidence="8 10" id="KW-0472">Membrane</keyword>
<dbReference type="PROSITE" id="PS50893">
    <property type="entry name" value="ABC_TRANSPORTER_2"/>
    <property type="match status" value="2"/>
</dbReference>
<name>A0ABN9RZQ1_9DINO</name>
<dbReference type="PANTHER" id="PTHR24223:SF456">
    <property type="entry name" value="MULTIDRUG RESISTANCE-ASSOCIATED PROTEIN LETHAL(2)03659"/>
    <property type="match status" value="1"/>
</dbReference>
<dbReference type="SMART" id="SM00382">
    <property type="entry name" value="AAA"/>
    <property type="match status" value="2"/>
</dbReference>
<comment type="subcellular location">
    <subcellularLocation>
        <location evidence="1">Membrane</location>
        <topology evidence="1">Multi-pass membrane protein</topology>
    </subcellularLocation>
</comment>
<dbReference type="Gene3D" id="1.20.1560.10">
    <property type="entry name" value="ABC transporter type 1, transmembrane domain"/>
    <property type="match status" value="1"/>
</dbReference>
<evidence type="ECO:0000256" key="7">
    <source>
        <dbReference type="ARBA" id="ARBA00022989"/>
    </source>
</evidence>
<feature type="compositionally biased region" description="Basic and acidic residues" evidence="9">
    <location>
        <begin position="85"/>
        <end position="163"/>
    </location>
</feature>
<feature type="transmembrane region" description="Helical" evidence="10">
    <location>
        <begin position="453"/>
        <end position="480"/>
    </location>
</feature>
<feature type="domain" description="ABC transporter" evidence="11">
    <location>
        <begin position="163"/>
        <end position="384"/>
    </location>
</feature>
<feature type="transmembrane region" description="Helical" evidence="10">
    <location>
        <begin position="718"/>
        <end position="741"/>
    </location>
</feature>
<dbReference type="InterPro" id="IPR036640">
    <property type="entry name" value="ABC1_TM_sf"/>
</dbReference>
<reference evidence="13" key="1">
    <citation type="submission" date="2023-10" db="EMBL/GenBank/DDBJ databases">
        <authorList>
            <person name="Chen Y."/>
            <person name="Shah S."/>
            <person name="Dougan E. K."/>
            <person name="Thang M."/>
            <person name="Chan C."/>
        </authorList>
    </citation>
    <scope>NUCLEOTIDE SEQUENCE [LARGE SCALE GENOMIC DNA]</scope>
</reference>
<comment type="similarity">
    <text evidence="2">Belongs to the ABC transporter superfamily. ABCC family. Conjugate transporter (TC 3.A.1.208) subfamily.</text>
</comment>
<feature type="region of interest" description="Disordered" evidence="9">
    <location>
        <begin position="397"/>
        <end position="425"/>
    </location>
</feature>
<evidence type="ECO:0000256" key="6">
    <source>
        <dbReference type="ARBA" id="ARBA00022840"/>
    </source>
</evidence>
<keyword evidence="3" id="KW-0813">Transport</keyword>
<feature type="transmembrane region" description="Helical" evidence="10">
    <location>
        <begin position="500"/>
        <end position="519"/>
    </location>
</feature>
<evidence type="ECO:0000313" key="13">
    <source>
        <dbReference type="EMBL" id="CAK0824922.1"/>
    </source>
</evidence>
<keyword evidence="7 10" id="KW-1133">Transmembrane helix</keyword>
<evidence type="ECO:0000256" key="1">
    <source>
        <dbReference type="ARBA" id="ARBA00004141"/>
    </source>
</evidence>
<dbReference type="Pfam" id="PF00664">
    <property type="entry name" value="ABC_membrane"/>
    <property type="match status" value="1"/>
</dbReference>
<evidence type="ECO:0000259" key="11">
    <source>
        <dbReference type="PROSITE" id="PS50893"/>
    </source>
</evidence>
<evidence type="ECO:0000256" key="9">
    <source>
        <dbReference type="SAM" id="MobiDB-lite"/>
    </source>
</evidence>
<keyword evidence="6" id="KW-0067">ATP-binding</keyword>
<dbReference type="PROSITE" id="PS50929">
    <property type="entry name" value="ABC_TM1F"/>
    <property type="match status" value="1"/>
</dbReference>
<accession>A0ABN9RZQ1</accession>
<dbReference type="PROSITE" id="PS00211">
    <property type="entry name" value="ABC_TRANSPORTER_1"/>
    <property type="match status" value="1"/>
</dbReference>
<organism evidence="13 14">
    <name type="scientific">Prorocentrum cordatum</name>
    <dbReference type="NCBI Taxonomy" id="2364126"/>
    <lineage>
        <taxon>Eukaryota</taxon>
        <taxon>Sar</taxon>
        <taxon>Alveolata</taxon>
        <taxon>Dinophyceae</taxon>
        <taxon>Prorocentrales</taxon>
        <taxon>Prorocentraceae</taxon>
        <taxon>Prorocentrum</taxon>
    </lineage>
</organism>
<dbReference type="PANTHER" id="PTHR24223">
    <property type="entry name" value="ATP-BINDING CASSETTE SUB-FAMILY C"/>
    <property type="match status" value="1"/>
</dbReference>
<feature type="transmembrane region" description="Helical" evidence="10">
    <location>
        <begin position="684"/>
        <end position="706"/>
    </location>
</feature>
<keyword evidence="5" id="KW-0547">Nucleotide-binding</keyword>
<feature type="region of interest" description="Disordered" evidence="9">
    <location>
        <begin position="79"/>
        <end position="171"/>
    </location>
</feature>
<dbReference type="CDD" id="cd18580">
    <property type="entry name" value="ABC_6TM_ABCC_D2"/>
    <property type="match status" value="1"/>
</dbReference>
<dbReference type="InterPro" id="IPR050173">
    <property type="entry name" value="ABC_transporter_C-like"/>
</dbReference>
<evidence type="ECO:0000256" key="3">
    <source>
        <dbReference type="ARBA" id="ARBA00022448"/>
    </source>
</evidence>
<feature type="domain" description="ABC transmembrane type-1" evidence="12">
    <location>
        <begin position="468"/>
        <end position="697"/>
    </location>
</feature>
<keyword evidence="4 10" id="KW-0812">Transmembrane</keyword>
<protein>
    <submittedName>
        <fullName evidence="13">Uncharacterized protein</fullName>
    </submittedName>
</protein>
<evidence type="ECO:0000259" key="12">
    <source>
        <dbReference type="PROSITE" id="PS50929"/>
    </source>
</evidence>
<dbReference type="SUPFAM" id="SSF52540">
    <property type="entry name" value="P-loop containing nucleoside triphosphate hydrolases"/>
    <property type="match status" value="2"/>
</dbReference>
<dbReference type="Proteomes" id="UP001189429">
    <property type="component" value="Unassembled WGS sequence"/>
</dbReference>
<gene>
    <name evidence="13" type="ORF">PCOR1329_LOCUS25191</name>
</gene>
<dbReference type="Pfam" id="PF00005">
    <property type="entry name" value="ABC_tran"/>
    <property type="match status" value="2"/>
</dbReference>
<feature type="domain" description="ABC transporter" evidence="11">
    <location>
        <begin position="784"/>
        <end position="1123"/>
    </location>
</feature>